<proteinExistence type="predicted"/>
<name>A0A6C0LY05_9ZZZZ</name>
<dbReference type="EMBL" id="MN740576">
    <property type="protein sequence ID" value="QHU34631.1"/>
    <property type="molecule type" value="Genomic_DNA"/>
</dbReference>
<protein>
    <submittedName>
        <fullName evidence="1">Uncharacterized protein</fullName>
    </submittedName>
</protein>
<evidence type="ECO:0000313" key="1">
    <source>
        <dbReference type="EMBL" id="QHU34631.1"/>
    </source>
</evidence>
<organism evidence="1">
    <name type="scientific">viral metagenome</name>
    <dbReference type="NCBI Taxonomy" id="1070528"/>
    <lineage>
        <taxon>unclassified sequences</taxon>
        <taxon>metagenomes</taxon>
        <taxon>organismal metagenomes</taxon>
    </lineage>
</organism>
<reference evidence="1" key="1">
    <citation type="journal article" date="2020" name="Nature">
        <title>Giant virus diversity and host interactions through global metagenomics.</title>
        <authorList>
            <person name="Schulz F."/>
            <person name="Roux S."/>
            <person name="Paez-Espino D."/>
            <person name="Jungbluth S."/>
            <person name="Walsh D.A."/>
            <person name="Denef V.J."/>
            <person name="McMahon K.D."/>
            <person name="Konstantinidis K.T."/>
            <person name="Eloe-Fadrosh E.A."/>
            <person name="Kyrpides N.C."/>
            <person name="Woyke T."/>
        </authorList>
    </citation>
    <scope>NUCLEOTIDE SEQUENCE</scope>
    <source>
        <strain evidence="1">GVMAG-S-1016713-169</strain>
    </source>
</reference>
<accession>A0A6C0LY05</accession>
<sequence length="217" mass="25036">MGNQQTNADKRIYQFDKDMTSLRAGTKEEGSKTGGYYELGKKGYDSAISRWENWSKKYPHEDWYTVHPDKYDIFVCENINDKDICNNSSCMWEPKMKEFISETQIENPDWISQQNHHGSDDIKRLKTNGGLCKNQTEPLTIDKPTKTKITTTKTNKKGSRLVQMRIDGIKLKSGMEMNKDLYVGYGNDSQVYVFFLSEMNNGMFVGKNITGIHKLNN</sequence>
<dbReference type="AlphaFoldDB" id="A0A6C0LY05"/>